<organism evidence="3 4">
    <name type="scientific">Littorina saxatilis</name>
    <dbReference type="NCBI Taxonomy" id="31220"/>
    <lineage>
        <taxon>Eukaryota</taxon>
        <taxon>Metazoa</taxon>
        <taxon>Spiralia</taxon>
        <taxon>Lophotrochozoa</taxon>
        <taxon>Mollusca</taxon>
        <taxon>Gastropoda</taxon>
        <taxon>Caenogastropoda</taxon>
        <taxon>Littorinimorpha</taxon>
        <taxon>Littorinoidea</taxon>
        <taxon>Littorinidae</taxon>
        <taxon>Littorina</taxon>
    </lineage>
</organism>
<accession>A0AAN9GL85</accession>
<dbReference type="Gene3D" id="2.10.50.10">
    <property type="entry name" value="Tumor Necrosis Factor Receptor, subunit A, domain 2"/>
    <property type="match status" value="1"/>
</dbReference>
<evidence type="ECO:0000256" key="1">
    <source>
        <dbReference type="SAM" id="MobiDB-lite"/>
    </source>
</evidence>
<keyword evidence="4" id="KW-1185">Reference proteome</keyword>
<proteinExistence type="predicted"/>
<name>A0AAN9GL85_9CAEN</name>
<sequence>MFPSWEFFVILVICVGEVQLAGAAEVHYSVPVEQAMSRRCSSVLECPDYFDNVSWNNDYHMECCHAQKGPLYHCQQTFIEEHGSHTKVAVVCVWPKTCAAGNYAHVNQWTTGGLEYAEIECLPCTHDRFQPYPRDSFKFRLANCSNVFQKCLKENGLVLARNGNATHDNLCRCWWEGGYSPTWNPSKCGSLNGFNQDDCQCSMSIPCPDGEGLNQDFICVKQPSTTTSTTSSPPTKTTTTKGKNQANGDSITTSVLSTTGALAIFFCLGVV</sequence>
<feature type="compositionally biased region" description="Low complexity" evidence="1">
    <location>
        <begin position="224"/>
        <end position="241"/>
    </location>
</feature>
<reference evidence="3 4" key="1">
    <citation type="submission" date="2024-02" db="EMBL/GenBank/DDBJ databases">
        <title>Chromosome-scale genome assembly of the rough periwinkle Littorina saxatilis.</title>
        <authorList>
            <person name="De Jode A."/>
            <person name="Faria R."/>
            <person name="Formenti G."/>
            <person name="Sims Y."/>
            <person name="Smith T.P."/>
            <person name="Tracey A."/>
            <person name="Wood J.M.D."/>
            <person name="Zagrodzka Z.B."/>
            <person name="Johannesson K."/>
            <person name="Butlin R.K."/>
            <person name="Leder E.H."/>
        </authorList>
    </citation>
    <scope>NUCLEOTIDE SEQUENCE [LARGE SCALE GENOMIC DNA]</scope>
    <source>
        <strain evidence="3">Snail1</strain>
        <tissue evidence="3">Muscle</tissue>
    </source>
</reference>
<feature type="region of interest" description="Disordered" evidence="1">
    <location>
        <begin position="224"/>
        <end position="249"/>
    </location>
</feature>
<evidence type="ECO:0000313" key="3">
    <source>
        <dbReference type="EMBL" id="KAK7112081.1"/>
    </source>
</evidence>
<dbReference type="AlphaFoldDB" id="A0AAN9GL85"/>
<evidence type="ECO:0000313" key="4">
    <source>
        <dbReference type="Proteomes" id="UP001374579"/>
    </source>
</evidence>
<feature type="chain" id="PRO_5042891026" evidence="2">
    <location>
        <begin position="24"/>
        <end position="271"/>
    </location>
</feature>
<comment type="caution">
    <text evidence="3">The sequence shown here is derived from an EMBL/GenBank/DDBJ whole genome shotgun (WGS) entry which is preliminary data.</text>
</comment>
<feature type="signal peptide" evidence="2">
    <location>
        <begin position="1"/>
        <end position="23"/>
    </location>
</feature>
<keyword evidence="2" id="KW-0732">Signal</keyword>
<protein>
    <submittedName>
        <fullName evidence="3">Uncharacterized protein</fullName>
    </submittedName>
</protein>
<evidence type="ECO:0000256" key="2">
    <source>
        <dbReference type="SAM" id="SignalP"/>
    </source>
</evidence>
<gene>
    <name evidence="3" type="ORF">V1264_011591</name>
</gene>
<dbReference type="EMBL" id="JBAMIC010000002">
    <property type="protein sequence ID" value="KAK7112081.1"/>
    <property type="molecule type" value="Genomic_DNA"/>
</dbReference>
<dbReference type="Proteomes" id="UP001374579">
    <property type="component" value="Unassembled WGS sequence"/>
</dbReference>